<feature type="region of interest" description="Disordered" evidence="1">
    <location>
        <begin position="59"/>
        <end position="85"/>
    </location>
</feature>
<evidence type="ECO:0000313" key="2">
    <source>
        <dbReference type="EMBL" id="KAJ3568333.1"/>
    </source>
</evidence>
<feature type="compositionally biased region" description="Polar residues" evidence="1">
    <location>
        <begin position="17"/>
        <end position="31"/>
    </location>
</feature>
<sequence length="201" mass="21885">MASVASASPSRPDYPRANSSTEDTDSWQYVESSSPGFTPSPGSSYNGWGLIGYPNHLGASPPIMSPLQPPTSHPNQQSSLSMTGGDSENHFLSFLDNQQLMESQELLFPNLLDGTMNNYQLQQGVQEDSMGDLTGFEGMDGQPQPADLGIPLQFQQGNNVDPWAPEFMFFDVEDLSALKPKDSLREAPNLQGRRSNQEGQG</sequence>
<reference evidence="2" key="1">
    <citation type="submission" date="2022-07" db="EMBL/GenBank/DDBJ databases">
        <title>Genome Sequence of Xylaria arbuscula.</title>
        <authorList>
            <person name="Buettner E."/>
        </authorList>
    </citation>
    <scope>NUCLEOTIDE SEQUENCE</scope>
    <source>
        <strain evidence="2">VT107</strain>
    </source>
</reference>
<organism evidence="2 3">
    <name type="scientific">Xylaria arbuscula</name>
    <dbReference type="NCBI Taxonomy" id="114810"/>
    <lineage>
        <taxon>Eukaryota</taxon>
        <taxon>Fungi</taxon>
        <taxon>Dikarya</taxon>
        <taxon>Ascomycota</taxon>
        <taxon>Pezizomycotina</taxon>
        <taxon>Sordariomycetes</taxon>
        <taxon>Xylariomycetidae</taxon>
        <taxon>Xylariales</taxon>
        <taxon>Xylariaceae</taxon>
        <taxon>Xylaria</taxon>
    </lineage>
</organism>
<accession>A0A9W8NBU0</accession>
<protein>
    <submittedName>
        <fullName evidence="2">Uncharacterized protein</fullName>
    </submittedName>
</protein>
<comment type="caution">
    <text evidence="2">The sequence shown here is derived from an EMBL/GenBank/DDBJ whole genome shotgun (WGS) entry which is preliminary data.</text>
</comment>
<dbReference type="AlphaFoldDB" id="A0A9W8NBU0"/>
<keyword evidence="3" id="KW-1185">Reference proteome</keyword>
<feature type="compositionally biased region" description="Pro residues" evidence="1">
    <location>
        <begin position="63"/>
        <end position="72"/>
    </location>
</feature>
<dbReference type="VEuPathDB" id="FungiDB:F4678DRAFT_432345"/>
<feature type="compositionally biased region" description="Polar residues" evidence="1">
    <location>
        <begin position="192"/>
        <end position="201"/>
    </location>
</feature>
<evidence type="ECO:0000313" key="3">
    <source>
        <dbReference type="Proteomes" id="UP001148614"/>
    </source>
</evidence>
<dbReference type="EMBL" id="JANPWZ010001146">
    <property type="protein sequence ID" value="KAJ3568333.1"/>
    <property type="molecule type" value="Genomic_DNA"/>
</dbReference>
<dbReference type="Proteomes" id="UP001148614">
    <property type="component" value="Unassembled WGS sequence"/>
</dbReference>
<evidence type="ECO:0000256" key="1">
    <source>
        <dbReference type="SAM" id="MobiDB-lite"/>
    </source>
</evidence>
<feature type="compositionally biased region" description="Polar residues" evidence="1">
    <location>
        <begin position="73"/>
        <end position="85"/>
    </location>
</feature>
<feature type="region of interest" description="Disordered" evidence="1">
    <location>
        <begin position="1"/>
        <end position="45"/>
    </location>
</feature>
<proteinExistence type="predicted"/>
<name>A0A9W8NBU0_9PEZI</name>
<feature type="region of interest" description="Disordered" evidence="1">
    <location>
        <begin position="180"/>
        <end position="201"/>
    </location>
</feature>
<feature type="compositionally biased region" description="Low complexity" evidence="1">
    <location>
        <begin position="32"/>
        <end position="44"/>
    </location>
</feature>
<gene>
    <name evidence="2" type="ORF">NPX13_g6457</name>
</gene>